<dbReference type="STRING" id="521011.Mpal_2025"/>
<reference evidence="1 2" key="1">
    <citation type="journal article" date="2015" name="Genome Announc.">
        <title>Complete Genome Sequence of Methanosphaerula palustris E1-9CT, a Hydrogenotrophic Methanogen Isolated from a Minerotrophic Fen Peatland.</title>
        <authorList>
            <person name="Cadillo-Quiroz H."/>
            <person name="Browne P."/>
            <person name="Kyrpides N."/>
            <person name="Woyke T."/>
            <person name="Goodwin L."/>
            <person name="Detter C."/>
            <person name="Yavitt J.B."/>
            <person name="Zinder S.H."/>
        </authorList>
    </citation>
    <scope>NUCLEOTIDE SEQUENCE [LARGE SCALE GENOMIC DNA]</scope>
    <source>
        <strain evidence="2">ATCC BAA-1556 / DSM 19958 / E1-9c</strain>
    </source>
</reference>
<proteinExistence type="predicted"/>
<dbReference type="AlphaFoldDB" id="B8GDH4"/>
<dbReference type="RefSeq" id="WP_012618644.1">
    <property type="nucleotide sequence ID" value="NC_011832.1"/>
</dbReference>
<dbReference type="KEGG" id="mpl:Mpal_2025"/>
<dbReference type="Proteomes" id="UP000002457">
    <property type="component" value="Chromosome"/>
</dbReference>
<keyword evidence="2" id="KW-1185">Reference proteome</keyword>
<dbReference type="HOGENOM" id="CLU_2613698_0_0_2"/>
<accession>B8GDH4</accession>
<name>B8GDH4_METPE</name>
<dbReference type="eggNOG" id="arCOG00503">
    <property type="taxonomic scope" value="Archaea"/>
</dbReference>
<dbReference type="EMBL" id="CP001338">
    <property type="protein sequence ID" value="ACL17325.1"/>
    <property type="molecule type" value="Genomic_DNA"/>
</dbReference>
<protein>
    <submittedName>
        <fullName evidence="1">Uncharacterized protein</fullName>
    </submittedName>
</protein>
<evidence type="ECO:0000313" key="1">
    <source>
        <dbReference type="EMBL" id="ACL17325.1"/>
    </source>
</evidence>
<sequence>MKIAVASGKRGTGLQIDRTLRYLKDRNLAVLHTCHCTALAAKVAPLRETGVGLQLEYDDRNRIPTYSRSPGCCPNRCL</sequence>
<evidence type="ECO:0000313" key="2">
    <source>
        <dbReference type="Proteomes" id="UP000002457"/>
    </source>
</evidence>
<gene>
    <name evidence="1" type="ordered locus">Mpal_2025</name>
</gene>
<dbReference type="GeneID" id="70316854"/>
<organism evidence="1 2">
    <name type="scientific">Methanosphaerula palustris (strain ATCC BAA-1556 / DSM 19958 / E1-9c)</name>
    <dbReference type="NCBI Taxonomy" id="521011"/>
    <lineage>
        <taxon>Archaea</taxon>
        <taxon>Methanobacteriati</taxon>
        <taxon>Methanobacteriota</taxon>
        <taxon>Stenosarchaea group</taxon>
        <taxon>Methanomicrobia</taxon>
        <taxon>Methanomicrobiales</taxon>
        <taxon>Methanoregulaceae</taxon>
        <taxon>Methanosphaerula</taxon>
    </lineage>
</organism>